<accession>A0A9P0D8P5</accession>
<evidence type="ECO:0000256" key="1">
    <source>
        <dbReference type="ARBA" id="ARBA00005298"/>
    </source>
</evidence>
<dbReference type="EMBL" id="OV651818">
    <property type="protein sequence ID" value="CAH1111897.1"/>
    <property type="molecule type" value="Genomic_DNA"/>
</dbReference>
<dbReference type="InterPro" id="IPR014752">
    <property type="entry name" value="Arrestin-like_C"/>
</dbReference>
<dbReference type="GO" id="GO:0005737">
    <property type="term" value="C:cytoplasm"/>
    <property type="evidence" value="ECO:0007669"/>
    <property type="project" value="TreeGrafter"/>
</dbReference>
<evidence type="ECO:0000259" key="4">
    <source>
        <dbReference type="SMART" id="SM01017"/>
    </source>
</evidence>
<evidence type="ECO:0000256" key="3">
    <source>
        <dbReference type="SAM" id="MobiDB-lite"/>
    </source>
</evidence>
<evidence type="ECO:0000313" key="6">
    <source>
        <dbReference type="Proteomes" id="UP001153636"/>
    </source>
</evidence>
<feature type="domain" description="Arrestin C-terminal-like" evidence="4">
    <location>
        <begin position="172"/>
        <end position="305"/>
    </location>
</feature>
<dbReference type="SUPFAM" id="SSF81296">
    <property type="entry name" value="E set domains"/>
    <property type="match status" value="2"/>
</dbReference>
<dbReference type="GO" id="GO:0015031">
    <property type="term" value="P:protein transport"/>
    <property type="evidence" value="ECO:0007669"/>
    <property type="project" value="TreeGrafter"/>
</dbReference>
<dbReference type="Pfam" id="PF02752">
    <property type="entry name" value="Arrestin_C"/>
    <property type="match status" value="1"/>
</dbReference>
<dbReference type="OrthoDB" id="2333384at2759"/>
<comment type="similarity">
    <text evidence="1">Belongs to the arrestin family.</text>
</comment>
<feature type="region of interest" description="Disordered" evidence="3">
    <location>
        <begin position="341"/>
        <end position="401"/>
    </location>
</feature>
<dbReference type="SMART" id="SM01017">
    <property type="entry name" value="Arrestin_C"/>
    <property type="match status" value="1"/>
</dbReference>
<dbReference type="Proteomes" id="UP001153636">
    <property type="component" value="Chromosome 6"/>
</dbReference>
<gene>
    <name evidence="5" type="ORF">PSYICH_LOCUS12756</name>
</gene>
<sequence length="401" mass="44995">MSCTIHIDNPGIFGPGDIITGSVKCVFEEKLNVRAIKCRLRGKENTLWSEQRGRNQVRYSGERTFLTGEVLFVGEEVPEELDPEFVLESPENVHHISFSLPTTNICSSYQHRYGSIRYYVSAIVDKPFSFDYRDEITLHIAVPINFNDIRHQIQLVPITYQTDKQTGCCLCLSDFITLNMTLEKDCFVLGETIKVKVHVDNKSNVEIEQIEVKITSTIQFTTQRPSARHKLDKTLLSIANGEGVAARSEKILVFDLIVPQTTLIPSFQGCVLFKQWSTIGAEAVLPAFHTNLPLEVNINIGHIPYITTVSSIGDHFVPVPVAQSHDVYPPQNVGPPYPIRTPTRRPPALLLPSAPHDQANRPTAPVHLAEQEDDFNPRVPASPPPTYDEALTMNLSKSKRY</sequence>
<keyword evidence="6" id="KW-1185">Reference proteome</keyword>
<keyword evidence="2" id="KW-0716">Sensory transduction</keyword>
<feature type="compositionally biased region" description="Low complexity" evidence="3">
    <location>
        <begin position="346"/>
        <end position="355"/>
    </location>
</feature>
<dbReference type="Pfam" id="PF00339">
    <property type="entry name" value="Arrestin_N"/>
    <property type="match status" value="1"/>
</dbReference>
<dbReference type="InterPro" id="IPR050357">
    <property type="entry name" value="Arrestin_domain-protein"/>
</dbReference>
<proteinExistence type="inferred from homology"/>
<name>A0A9P0D8P5_9CUCU</name>
<evidence type="ECO:0000256" key="2">
    <source>
        <dbReference type="ARBA" id="ARBA00022606"/>
    </source>
</evidence>
<dbReference type="InterPro" id="IPR011021">
    <property type="entry name" value="Arrestin-like_N"/>
</dbReference>
<reference evidence="5" key="1">
    <citation type="submission" date="2022-01" db="EMBL/GenBank/DDBJ databases">
        <authorList>
            <person name="King R."/>
        </authorList>
    </citation>
    <scope>NUCLEOTIDE SEQUENCE</scope>
</reference>
<organism evidence="5 6">
    <name type="scientific">Psylliodes chrysocephalus</name>
    <dbReference type="NCBI Taxonomy" id="3402493"/>
    <lineage>
        <taxon>Eukaryota</taxon>
        <taxon>Metazoa</taxon>
        <taxon>Ecdysozoa</taxon>
        <taxon>Arthropoda</taxon>
        <taxon>Hexapoda</taxon>
        <taxon>Insecta</taxon>
        <taxon>Pterygota</taxon>
        <taxon>Neoptera</taxon>
        <taxon>Endopterygota</taxon>
        <taxon>Coleoptera</taxon>
        <taxon>Polyphaga</taxon>
        <taxon>Cucujiformia</taxon>
        <taxon>Chrysomeloidea</taxon>
        <taxon>Chrysomelidae</taxon>
        <taxon>Galerucinae</taxon>
        <taxon>Alticini</taxon>
        <taxon>Psylliodes</taxon>
    </lineage>
</organism>
<protein>
    <recommendedName>
        <fullName evidence="4">Arrestin C-terminal-like domain-containing protein</fullName>
    </recommendedName>
</protein>
<dbReference type="PANTHER" id="PTHR11188:SF176">
    <property type="entry name" value="ARRESTIN DOMAIN-CONTAINING PROTEIN 1"/>
    <property type="match status" value="1"/>
</dbReference>
<dbReference type="InterPro" id="IPR014756">
    <property type="entry name" value="Ig_E-set"/>
</dbReference>
<dbReference type="PANTHER" id="PTHR11188">
    <property type="entry name" value="ARRESTIN DOMAIN CONTAINING PROTEIN"/>
    <property type="match status" value="1"/>
</dbReference>
<evidence type="ECO:0000313" key="5">
    <source>
        <dbReference type="EMBL" id="CAH1111897.1"/>
    </source>
</evidence>
<dbReference type="AlphaFoldDB" id="A0A9P0D8P5"/>
<dbReference type="InterPro" id="IPR011022">
    <property type="entry name" value="Arrestin_C-like"/>
</dbReference>
<dbReference type="Gene3D" id="2.60.40.640">
    <property type="match status" value="2"/>
</dbReference>